<proteinExistence type="predicted"/>
<dbReference type="Proteomes" id="UP000094313">
    <property type="component" value="Chromosome"/>
</dbReference>
<keyword evidence="3" id="KW-1185">Reference proteome</keyword>
<dbReference type="OrthoDB" id="674774at2"/>
<organism evidence="2 3">
    <name type="scientific">Pedobacter steynii</name>
    <dbReference type="NCBI Taxonomy" id="430522"/>
    <lineage>
        <taxon>Bacteria</taxon>
        <taxon>Pseudomonadati</taxon>
        <taxon>Bacteroidota</taxon>
        <taxon>Sphingobacteriia</taxon>
        <taxon>Sphingobacteriales</taxon>
        <taxon>Sphingobacteriaceae</taxon>
        <taxon>Pedobacter</taxon>
    </lineage>
</organism>
<evidence type="ECO:0000313" key="2">
    <source>
        <dbReference type="EMBL" id="AOM76536.1"/>
    </source>
</evidence>
<accession>A0A1D7QCW7</accession>
<dbReference type="InterPro" id="IPR001387">
    <property type="entry name" value="Cro/C1-type_HTH"/>
</dbReference>
<sequence length="139" mass="15887">MDTIKTETGKVHHGKNIKRFREMLGMKQEALAIELGKDWTQKRVSLLESRENIESPLLSVVAKALKVPEDALKTFDDESAINIISNTFHNTSSDNSTLIASGLNYQPTFNTIEKIVELYERLLTSEREKTEFFRSKVNQ</sequence>
<gene>
    <name evidence="2" type="ORF">BFS30_04825</name>
</gene>
<evidence type="ECO:0000259" key="1">
    <source>
        <dbReference type="PROSITE" id="PS50943"/>
    </source>
</evidence>
<dbReference type="RefSeq" id="WP_069378232.1">
    <property type="nucleotide sequence ID" value="NZ_CP017141.1"/>
</dbReference>
<name>A0A1D7QCW7_9SPHI</name>
<dbReference type="GO" id="GO:0003677">
    <property type="term" value="F:DNA binding"/>
    <property type="evidence" value="ECO:0007669"/>
    <property type="project" value="InterPro"/>
</dbReference>
<dbReference type="Gene3D" id="1.10.260.40">
    <property type="entry name" value="lambda repressor-like DNA-binding domains"/>
    <property type="match status" value="1"/>
</dbReference>
<dbReference type="CDD" id="cd00093">
    <property type="entry name" value="HTH_XRE"/>
    <property type="match status" value="1"/>
</dbReference>
<evidence type="ECO:0000313" key="3">
    <source>
        <dbReference type="Proteomes" id="UP000094313"/>
    </source>
</evidence>
<protein>
    <submittedName>
        <fullName evidence="2">Transcriptional regulator</fullName>
    </submittedName>
</protein>
<dbReference type="InterPro" id="IPR010982">
    <property type="entry name" value="Lambda_DNA-bd_dom_sf"/>
</dbReference>
<dbReference type="KEGG" id="psty:BFS30_04825"/>
<dbReference type="EMBL" id="CP017141">
    <property type="protein sequence ID" value="AOM76536.1"/>
    <property type="molecule type" value="Genomic_DNA"/>
</dbReference>
<dbReference type="SUPFAM" id="SSF47413">
    <property type="entry name" value="lambda repressor-like DNA-binding domains"/>
    <property type="match status" value="1"/>
</dbReference>
<dbReference type="PROSITE" id="PS50943">
    <property type="entry name" value="HTH_CROC1"/>
    <property type="match status" value="1"/>
</dbReference>
<feature type="domain" description="HTH cro/C1-type" evidence="1">
    <location>
        <begin position="17"/>
        <end position="72"/>
    </location>
</feature>
<reference evidence="2 3" key="1">
    <citation type="submission" date="2016-08" db="EMBL/GenBank/DDBJ databases">
        <authorList>
            <person name="Seilhamer J.J."/>
        </authorList>
    </citation>
    <scope>NUCLEOTIDE SEQUENCE [LARGE SCALE GENOMIC DNA]</scope>
    <source>
        <strain evidence="2 3">DX4</strain>
    </source>
</reference>
<dbReference type="AlphaFoldDB" id="A0A1D7QCW7"/>